<keyword evidence="7" id="KW-0413">Isomerase</keyword>
<keyword evidence="4" id="KW-0125">Carotenoid biosynthesis</keyword>
<protein>
    <submittedName>
        <fullName evidence="9">Lycopene cyclase domain-containing protein</fullName>
    </submittedName>
</protein>
<dbReference type="OrthoDB" id="4774157at2"/>
<comment type="pathway">
    <text evidence="2">Carotenoid biosynthesis.</text>
</comment>
<dbReference type="AlphaFoldDB" id="A0A7C9HH07"/>
<sequence length="118" mass="12704">MTAFAYLAGLIVVIGCIALIDARWRLVFWRAPLAAAVTVVVGVAFFLVWDAAGIVTGVFFRGTSGIVTGIELAPELPLEEPVFLAFLCYLTLVLVLGGERILAVRGRRAAAAEREDLR</sequence>
<name>A0A7C9HH07_9MICO</name>
<dbReference type="GO" id="GO:0016020">
    <property type="term" value="C:membrane"/>
    <property type="evidence" value="ECO:0007669"/>
    <property type="project" value="UniProtKB-SubCell"/>
</dbReference>
<keyword evidence="6 8" id="KW-0472">Membrane</keyword>
<dbReference type="GO" id="GO:0016872">
    <property type="term" value="F:intramolecular lyase activity"/>
    <property type="evidence" value="ECO:0007669"/>
    <property type="project" value="InterPro"/>
</dbReference>
<evidence type="ECO:0000256" key="4">
    <source>
        <dbReference type="ARBA" id="ARBA00022746"/>
    </source>
</evidence>
<evidence type="ECO:0000256" key="7">
    <source>
        <dbReference type="ARBA" id="ARBA00023235"/>
    </source>
</evidence>
<dbReference type="EMBL" id="WODA01000008">
    <property type="protein sequence ID" value="MUN06688.1"/>
    <property type="molecule type" value="Genomic_DNA"/>
</dbReference>
<evidence type="ECO:0000256" key="3">
    <source>
        <dbReference type="ARBA" id="ARBA00022692"/>
    </source>
</evidence>
<comment type="subcellular location">
    <subcellularLocation>
        <location evidence="1">Membrane</location>
        <topology evidence="1">Multi-pass membrane protein</topology>
    </subcellularLocation>
</comment>
<dbReference type="NCBIfam" id="TIGR03462">
    <property type="entry name" value="CarR_dom_SF"/>
    <property type="match status" value="1"/>
</dbReference>
<keyword evidence="10" id="KW-1185">Reference proteome</keyword>
<evidence type="ECO:0000313" key="10">
    <source>
        <dbReference type="Proteomes" id="UP000480122"/>
    </source>
</evidence>
<keyword evidence="3 8" id="KW-0812">Transmembrane</keyword>
<comment type="caution">
    <text evidence="9">The sequence shown here is derived from an EMBL/GenBank/DDBJ whole genome shotgun (WGS) entry which is preliminary data.</text>
</comment>
<feature type="transmembrane region" description="Helical" evidence="8">
    <location>
        <begin position="81"/>
        <end position="98"/>
    </location>
</feature>
<evidence type="ECO:0000256" key="8">
    <source>
        <dbReference type="SAM" id="Phobius"/>
    </source>
</evidence>
<dbReference type="RefSeq" id="WP_155841429.1">
    <property type="nucleotide sequence ID" value="NZ_BAAAIA010000008.1"/>
</dbReference>
<accession>A0A7C9HH07</accession>
<proteinExistence type="predicted"/>
<dbReference type="GO" id="GO:0016117">
    <property type="term" value="P:carotenoid biosynthetic process"/>
    <property type="evidence" value="ECO:0007669"/>
    <property type="project" value="UniProtKB-KW"/>
</dbReference>
<feature type="transmembrane region" description="Helical" evidence="8">
    <location>
        <begin position="6"/>
        <end position="26"/>
    </location>
</feature>
<evidence type="ECO:0000313" key="9">
    <source>
        <dbReference type="EMBL" id="MUN06688.1"/>
    </source>
</evidence>
<keyword evidence="5 8" id="KW-1133">Transmembrane helix</keyword>
<dbReference type="GO" id="GO:0045436">
    <property type="term" value="F:lycopene beta cyclase activity"/>
    <property type="evidence" value="ECO:0007669"/>
    <property type="project" value="UniProtKB-ARBA"/>
</dbReference>
<dbReference type="InterPro" id="IPR017825">
    <property type="entry name" value="Lycopene_cyclase_dom"/>
</dbReference>
<evidence type="ECO:0000256" key="6">
    <source>
        <dbReference type="ARBA" id="ARBA00023136"/>
    </source>
</evidence>
<feature type="transmembrane region" description="Helical" evidence="8">
    <location>
        <begin position="33"/>
        <end position="61"/>
    </location>
</feature>
<organism evidence="9 10">
    <name type="scientific">Agromyces luteolus</name>
    <dbReference type="NCBI Taxonomy" id="88373"/>
    <lineage>
        <taxon>Bacteria</taxon>
        <taxon>Bacillati</taxon>
        <taxon>Actinomycetota</taxon>
        <taxon>Actinomycetes</taxon>
        <taxon>Micrococcales</taxon>
        <taxon>Microbacteriaceae</taxon>
        <taxon>Agromyces</taxon>
    </lineage>
</organism>
<evidence type="ECO:0000256" key="5">
    <source>
        <dbReference type="ARBA" id="ARBA00022989"/>
    </source>
</evidence>
<gene>
    <name evidence="9" type="ORF">GLX25_06095</name>
</gene>
<evidence type="ECO:0000256" key="1">
    <source>
        <dbReference type="ARBA" id="ARBA00004141"/>
    </source>
</evidence>
<evidence type="ECO:0000256" key="2">
    <source>
        <dbReference type="ARBA" id="ARBA00004829"/>
    </source>
</evidence>
<dbReference type="Proteomes" id="UP000480122">
    <property type="component" value="Unassembled WGS sequence"/>
</dbReference>
<reference evidence="9 10" key="1">
    <citation type="submission" date="2019-11" db="EMBL/GenBank/DDBJ databases">
        <title>Agromyces kandeliae sp. nov., isolated from mangrove soil.</title>
        <authorList>
            <person name="Wang R."/>
        </authorList>
    </citation>
    <scope>NUCLEOTIDE SEQUENCE [LARGE SCALE GENOMIC DNA]</scope>
    <source>
        <strain evidence="9 10">JCM 11431</strain>
    </source>
</reference>